<keyword evidence="3" id="KW-0723">Serine/threonine-protein kinase</keyword>
<keyword evidence="7" id="KW-0547">Nucleotide-binding</keyword>
<keyword evidence="4" id="KW-0808">Transferase</keyword>
<dbReference type="GO" id="GO:0051082">
    <property type="term" value="F:unfolded protein binding"/>
    <property type="evidence" value="ECO:0007669"/>
    <property type="project" value="TreeGrafter"/>
</dbReference>
<accession>A0A0G2EHF9</accession>
<evidence type="ECO:0000256" key="9">
    <source>
        <dbReference type="ARBA" id="ARBA00022840"/>
    </source>
</evidence>
<evidence type="ECO:0000256" key="7">
    <source>
        <dbReference type="ARBA" id="ARBA00022741"/>
    </source>
</evidence>
<keyword evidence="6 15" id="KW-0732">Signal</keyword>
<comment type="catalytic activity">
    <reaction evidence="12">
        <text>L-threonyl-[protein] + ATP = O-phospho-L-threonyl-[protein] + ADP + H(+)</text>
        <dbReference type="Rhea" id="RHEA:46608"/>
        <dbReference type="Rhea" id="RHEA-COMP:11060"/>
        <dbReference type="Rhea" id="RHEA-COMP:11605"/>
        <dbReference type="ChEBI" id="CHEBI:15378"/>
        <dbReference type="ChEBI" id="CHEBI:30013"/>
        <dbReference type="ChEBI" id="CHEBI:30616"/>
        <dbReference type="ChEBI" id="CHEBI:61977"/>
        <dbReference type="ChEBI" id="CHEBI:456216"/>
        <dbReference type="EC" id="2.7.11.1"/>
    </reaction>
    <physiologicalReaction direction="left-to-right" evidence="12">
        <dbReference type="Rhea" id="RHEA:46609"/>
    </physiologicalReaction>
</comment>
<comment type="subcellular location">
    <subcellularLocation>
        <location evidence="1">Membrane</location>
        <topology evidence="1">Single-pass membrane protein</topology>
    </subcellularLocation>
</comment>
<dbReference type="FunFam" id="3.30.200.20:FF:000077">
    <property type="entry name" value="Putative Serine/threonine-protein kinase/endoribonuclease IRE1"/>
    <property type="match status" value="1"/>
</dbReference>
<feature type="domain" description="Protein kinase" evidence="16">
    <location>
        <begin position="746"/>
        <end position="1059"/>
    </location>
</feature>
<name>A0A0G2EHF9_PHACM</name>
<feature type="region of interest" description="Disordered" evidence="14">
    <location>
        <begin position="554"/>
        <end position="574"/>
    </location>
</feature>
<feature type="domain" description="KEN" evidence="17">
    <location>
        <begin position="1062"/>
        <end position="1196"/>
    </location>
</feature>
<dbReference type="Gene3D" id="3.30.200.20">
    <property type="entry name" value="Phosphorylase Kinase, domain 1"/>
    <property type="match status" value="1"/>
</dbReference>
<dbReference type="Proteomes" id="UP000053317">
    <property type="component" value="Unassembled WGS sequence"/>
</dbReference>
<dbReference type="InterPro" id="IPR010513">
    <property type="entry name" value="KEN_dom"/>
</dbReference>
<dbReference type="EC" id="2.7.11.1" evidence="2"/>
<evidence type="ECO:0000256" key="4">
    <source>
        <dbReference type="ARBA" id="ARBA00022679"/>
    </source>
</evidence>
<dbReference type="Gene3D" id="1.10.510.10">
    <property type="entry name" value="Transferase(Phosphotransferase) domain 1"/>
    <property type="match status" value="1"/>
</dbReference>
<evidence type="ECO:0000259" key="17">
    <source>
        <dbReference type="PROSITE" id="PS51392"/>
    </source>
</evidence>
<keyword evidence="19" id="KW-1185">Reference proteome</keyword>
<feature type="compositionally biased region" description="Basic and acidic residues" evidence="14">
    <location>
        <begin position="619"/>
        <end position="629"/>
    </location>
</feature>
<dbReference type="InterPro" id="IPR011047">
    <property type="entry name" value="Quinoprotein_ADH-like_sf"/>
</dbReference>
<dbReference type="GO" id="GO:0004521">
    <property type="term" value="F:RNA endonuclease activity"/>
    <property type="evidence" value="ECO:0007669"/>
    <property type="project" value="InterPro"/>
</dbReference>
<evidence type="ECO:0000256" key="1">
    <source>
        <dbReference type="ARBA" id="ARBA00004167"/>
    </source>
</evidence>
<dbReference type="InterPro" id="IPR000719">
    <property type="entry name" value="Prot_kinase_dom"/>
</dbReference>
<feature type="compositionally biased region" description="Polar residues" evidence="14">
    <location>
        <begin position="704"/>
        <end position="713"/>
    </location>
</feature>
<dbReference type="PROSITE" id="PS00108">
    <property type="entry name" value="PROTEIN_KINASE_ST"/>
    <property type="match status" value="1"/>
</dbReference>
<dbReference type="GO" id="GO:0006397">
    <property type="term" value="P:mRNA processing"/>
    <property type="evidence" value="ECO:0007669"/>
    <property type="project" value="InterPro"/>
</dbReference>
<evidence type="ECO:0000313" key="18">
    <source>
        <dbReference type="EMBL" id="KKY22282.1"/>
    </source>
</evidence>
<evidence type="ECO:0000256" key="15">
    <source>
        <dbReference type="SAM" id="SignalP"/>
    </source>
</evidence>
<evidence type="ECO:0000256" key="14">
    <source>
        <dbReference type="SAM" id="MobiDB-lite"/>
    </source>
</evidence>
<keyword evidence="9" id="KW-0067">ATP-binding</keyword>
<evidence type="ECO:0000256" key="12">
    <source>
        <dbReference type="ARBA" id="ARBA00048659"/>
    </source>
</evidence>
<dbReference type="SMART" id="SM00220">
    <property type="entry name" value="S_TKc"/>
    <property type="match status" value="1"/>
</dbReference>
<evidence type="ECO:0000313" key="19">
    <source>
        <dbReference type="Proteomes" id="UP000053317"/>
    </source>
</evidence>
<protein>
    <recommendedName>
        <fullName evidence="2">non-specific serine/threonine protein kinase</fullName>
        <ecNumber evidence="2">2.7.11.1</ecNumber>
    </recommendedName>
</protein>
<keyword evidence="10" id="KW-1133">Transmembrane helix</keyword>
<organism evidence="18 19">
    <name type="scientific">Phaeomoniella chlamydospora</name>
    <name type="common">Phaeoacremonium chlamydosporum</name>
    <dbReference type="NCBI Taxonomy" id="158046"/>
    <lineage>
        <taxon>Eukaryota</taxon>
        <taxon>Fungi</taxon>
        <taxon>Dikarya</taxon>
        <taxon>Ascomycota</taxon>
        <taxon>Pezizomycotina</taxon>
        <taxon>Eurotiomycetes</taxon>
        <taxon>Chaetothyriomycetidae</taxon>
        <taxon>Phaeomoniellales</taxon>
        <taxon>Phaeomoniellaceae</taxon>
        <taxon>Phaeomoniella</taxon>
    </lineage>
</organism>
<evidence type="ECO:0000259" key="16">
    <source>
        <dbReference type="PROSITE" id="PS50011"/>
    </source>
</evidence>
<dbReference type="InterPro" id="IPR045133">
    <property type="entry name" value="IRE1/2-like"/>
</dbReference>
<keyword evidence="8" id="KW-0418">Kinase</keyword>
<evidence type="ECO:0000256" key="10">
    <source>
        <dbReference type="ARBA" id="ARBA00022989"/>
    </source>
</evidence>
<dbReference type="GO" id="GO:0036498">
    <property type="term" value="P:IRE1-mediated unfolded protein response"/>
    <property type="evidence" value="ECO:0007669"/>
    <property type="project" value="TreeGrafter"/>
</dbReference>
<dbReference type="PANTHER" id="PTHR13954:SF6">
    <property type="entry name" value="NON-SPECIFIC SERINE_THREONINE PROTEIN KINASE"/>
    <property type="match status" value="1"/>
</dbReference>
<dbReference type="Gene3D" id="1.20.1440.180">
    <property type="entry name" value="KEN domain"/>
    <property type="match status" value="1"/>
</dbReference>
<dbReference type="PROSITE" id="PS51392">
    <property type="entry name" value="KEN"/>
    <property type="match status" value="1"/>
</dbReference>
<keyword evidence="11" id="KW-0472">Membrane</keyword>
<dbReference type="PANTHER" id="PTHR13954">
    <property type="entry name" value="IRE1-RELATED"/>
    <property type="match status" value="1"/>
</dbReference>
<comment type="catalytic activity">
    <reaction evidence="13">
        <text>L-seryl-[protein] + ATP = O-phospho-L-seryl-[protein] + ADP + H(+)</text>
        <dbReference type="Rhea" id="RHEA:17989"/>
        <dbReference type="Rhea" id="RHEA-COMP:9863"/>
        <dbReference type="Rhea" id="RHEA-COMP:11604"/>
        <dbReference type="ChEBI" id="CHEBI:15378"/>
        <dbReference type="ChEBI" id="CHEBI:29999"/>
        <dbReference type="ChEBI" id="CHEBI:30616"/>
        <dbReference type="ChEBI" id="CHEBI:83421"/>
        <dbReference type="ChEBI" id="CHEBI:456216"/>
        <dbReference type="EC" id="2.7.11.1"/>
    </reaction>
    <physiologicalReaction direction="left-to-right" evidence="13">
        <dbReference type="Rhea" id="RHEA:17990"/>
    </physiologicalReaction>
</comment>
<dbReference type="EMBL" id="LCWF01000077">
    <property type="protein sequence ID" value="KKY22282.1"/>
    <property type="molecule type" value="Genomic_DNA"/>
</dbReference>
<sequence length="1196" mass="133668">MARSARRQRRRGGGLVLALCFSLLCLSAAQQQLAEDDTNLRRLKDLVPDELAQAASSPFEGSLPGINSGTPYRKKTNIVDANDKSIATVAPAHPPVRATSSISSSSLKARLLDDWEVEDFTLLATLEGKVHAVDRITGATKWTMNYQGRELHAPMIETIHHNQDFYRFIVEPSQDGNLYIQHKDPSLGIQRVDFTVKALAESTPQLSDEPPLVYTARQDSALYTIDADTGNVIKIFGVGGSDANQRAFNTSDETDHQCRRTFQLGRVYYIVTIHDDRTNKELCTIKFSEWIPNRRDLDLQNQYSTTKVKNHIYSLHDGRIIRVDYSQNSFGETKFTRVLASPVARVFDVVRPMNPVDDTVPLILLSQPMAPPEALKDASQSDAWDERTSRIFVNCTENGDWYAFSESFFPMVTSQAPWARISRDNTFADFEQKFSEDEDEQEEHDEVNPYTGIQSIKPIEDGYNLPTLPGPAPGSALDMQSEFGLLPTRGPMHGATVSALSSSAVIWASIVLASLAFAFITYFVSPAESLRAVKSALRYFEQNRRADWSQPPFIRVSALPDTPPENDASRDINFDPLQQNLNGVQSKALGIVNRGNPTPPNSEPEIIESLGQTIIHEVTTEQHPPRNQDDLAEEDSGDEEADGDEVGEKLTKKKTNERSPENGIGDKPLKKTKRGRRGGKKHKKGKKSELAGEDQNTEAVHPVSESNLQDTPATVASFATESSEKVVDELRLGNDRWQIGSVTVDMAREKILGEGSNGTVVFPGELHGRQVAVKRLIRSSSINLANREIQLLLRSDNNENVVRYFGKETSAHFMWIALELFTASLDQFVEHPGNYPTLIPPAGIDPVDCVTQITRGVQHLHGLKLVHRDLKPQNILVKPRDNLRLNGRTPTLRYVISDFGLCKQLDENNPHSTFAPTANHTAAGTTGWRAPELLVDSRATVATPPACTKDIQHTASIGSTGSFDGSAVDPTSGRRVTKAIDVFSLGCIFYYVMTRGKHPYDFGGEHLARDLNIKNDKKDLGYLKMFDYSYEAEDLILQMLQHEPGHRISTFDILIHPYFWSTDSKLQFLCDVSDYMEHEKTRPEGSSDLDALQSLAPDVIPKNDFLTALPRKFKDSLGKQRSYTGSRMLDLLRALRNKKNHFNDLDPEIKVMIEALPGGYWQFWAERFPSLLVCCHCLVIERGLAEKSGVFRKYFD</sequence>
<dbReference type="InterPro" id="IPR008271">
    <property type="entry name" value="Ser/Thr_kinase_AS"/>
</dbReference>
<reference evidence="18 19" key="1">
    <citation type="submission" date="2015-05" db="EMBL/GenBank/DDBJ databases">
        <title>Distinctive expansion of gene families associated with plant cell wall degradation and secondary metabolism in the genomes of grapevine trunk pathogens.</title>
        <authorList>
            <person name="Lawrence D.P."/>
            <person name="Travadon R."/>
            <person name="Rolshausen P.E."/>
            <person name="Baumgartner K."/>
        </authorList>
    </citation>
    <scope>NUCLEOTIDE SEQUENCE [LARGE SCALE GENOMIC DNA]</scope>
    <source>
        <strain evidence="18">UCRPC4</strain>
    </source>
</reference>
<dbReference type="SMART" id="SM00580">
    <property type="entry name" value="PUG"/>
    <property type="match status" value="1"/>
</dbReference>
<feature type="compositionally biased region" description="Acidic residues" evidence="14">
    <location>
        <begin position="630"/>
        <end position="645"/>
    </location>
</feature>
<reference evidence="18 19" key="2">
    <citation type="submission" date="2015-05" db="EMBL/GenBank/DDBJ databases">
        <authorList>
            <person name="Morales-Cruz A."/>
            <person name="Amrine K.C."/>
            <person name="Cantu D."/>
        </authorList>
    </citation>
    <scope>NUCLEOTIDE SEQUENCE [LARGE SCALE GENOMIC DNA]</scope>
    <source>
        <strain evidence="18">UCRPC4</strain>
    </source>
</reference>
<dbReference type="CDD" id="cd09769">
    <property type="entry name" value="Luminal_IRE1"/>
    <property type="match status" value="1"/>
</dbReference>
<dbReference type="InterPro" id="IPR038357">
    <property type="entry name" value="KEN_sf"/>
</dbReference>
<evidence type="ECO:0000256" key="11">
    <source>
        <dbReference type="ARBA" id="ARBA00023136"/>
    </source>
</evidence>
<gene>
    <name evidence="18" type="ORF">UCRPC4_g03305</name>
</gene>
<dbReference type="SUPFAM" id="SSF56112">
    <property type="entry name" value="Protein kinase-like (PK-like)"/>
    <property type="match status" value="1"/>
</dbReference>
<evidence type="ECO:0000256" key="6">
    <source>
        <dbReference type="ARBA" id="ARBA00022729"/>
    </source>
</evidence>
<dbReference type="SUPFAM" id="SSF50998">
    <property type="entry name" value="Quinoprotein alcohol dehydrogenase-like"/>
    <property type="match status" value="1"/>
</dbReference>
<dbReference type="GO" id="GO:0005524">
    <property type="term" value="F:ATP binding"/>
    <property type="evidence" value="ECO:0007669"/>
    <property type="project" value="UniProtKB-KW"/>
</dbReference>
<dbReference type="GO" id="GO:1990604">
    <property type="term" value="C:IRE1-TRAF2-ASK1 complex"/>
    <property type="evidence" value="ECO:0007669"/>
    <property type="project" value="TreeGrafter"/>
</dbReference>
<evidence type="ECO:0000256" key="13">
    <source>
        <dbReference type="ARBA" id="ARBA00048977"/>
    </source>
</evidence>
<feature type="region of interest" description="Disordered" evidence="14">
    <location>
        <begin position="619"/>
        <end position="713"/>
    </location>
</feature>
<dbReference type="SMART" id="SM00564">
    <property type="entry name" value="PQQ"/>
    <property type="match status" value="2"/>
</dbReference>
<feature type="compositionally biased region" description="Basic residues" evidence="14">
    <location>
        <begin position="670"/>
        <end position="686"/>
    </location>
</feature>
<dbReference type="AlphaFoldDB" id="A0A0G2EHF9"/>
<keyword evidence="5" id="KW-0812">Transmembrane</keyword>
<dbReference type="InterPro" id="IPR018391">
    <property type="entry name" value="PQQ_b-propeller_rpt"/>
</dbReference>
<dbReference type="InterPro" id="IPR011009">
    <property type="entry name" value="Kinase-like_dom_sf"/>
</dbReference>
<evidence type="ECO:0000256" key="3">
    <source>
        <dbReference type="ARBA" id="ARBA00022527"/>
    </source>
</evidence>
<dbReference type="GO" id="GO:0004674">
    <property type="term" value="F:protein serine/threonine kinase activity"/>
    <property type="evidence" value="ECO:0007669"/>
    <property type="project" value="UniProtKB-KW"/>
</dbReference>
<evidence type="ECO:0000256" key="2">
    <source>
        <dbReference type="ARBA" id="ARBA00012513"/>
    </source>
</evidence>
<dbReference type="OrthoDB" id="63989at2759"/>
<dbReference type="GO" id="GO:0070059">
    <property type="term" value="P:intrinsic apoptotic signaling pathway in response to endoplasmic reticulum stress"/>
    <property type="evidence" value="ECO:0007669"/>
    <property type="project" value="TreeGrafter"/>
</dbReference>
<feature type="chain" id="PRO_5002543569" description="non-specific serine/threonine protein kinase" evidence="15">
    <location>
        <begin position="30"/>
        <end position="1196"/>
    </location>
</feature>
<evidence type="ECO:0000256" key="8">
    <source>
        <dbReference type="ARBA" id="ARBA00022777"/>
    </source>
</evidence>
<proteinExistence type="predicted"/>
<feature type="compositionally biased region" description="Basic and acidic residues" evidence="14">
    <location>
        <begin position="646"/>
        <end position="660"/>
    </location>
</feature>
<dbReference type="Pfam" id="PF00069">
    <property type="entry name" value="Pkinase"/>
    <property type="match status" value="2"/>
</dbReference>
<dbReference type="PROSITE" id="PS50011">
    <property type="entry name" value="PROTEIN_KINASE_DOM"/>
    <property type="match status" value="1"/>
</dbReference>
<evidence type="ECO:0000256" key="5">
    <source>
        <dbReference type="ARBA" id="ARBA00022692"/>
    </source>
</evidence>
<comment type="caution">
    <text evidence="18">The sequence shown here is derived from an EMBL/GenBank/DDBJ whole genome shotgun (WGS) entry which is preliminary data.</text>
</comment>
<dbReference type="Pfam" id="PF06479">
    <property type="entry name" value="Ribonuc_2-5A"/>
    <property type="match status" value="1"/>
</dbReference>
<feature type="signal peptide" evidence="15">
    <location>
        <begin position="1"/>
        <end position="29"/>
    </location>
</feature>